<evidence type="ECO:0000256" key="7">
    <source>
        <dbReference type="ARBA" id="ARBA00023027"/>
    </source>
</evidence>
<dbReference type="EC" id="2.4.2.31" evidence="10"/>
<evidence type="ECO:0000313" key="12">
    <source>
        <dbReference type="Proteomes" id="UP000580879"/>
    </source>
</evidence>
<dbReference type="Pfam" id="PF01129">
    <property type="entry name" value="ART"/>
    <property type="match status" value="1"/>
</dbReference>
<feature type="signal peptide" evidence="10">
    <location>
        <begin position="1"/>
        <end position="23"/>
    </location>
</feature>
<evidence type="ECO:0000256" key="2">
    <source>
        <dbReference type="ARBA" id="ARBA00022676"/>
    </source>
</evidence>
<comment type="caution">
    <text evidence="11">The sequence shown here is derived from an EMBL/GenBank/DDBJ whole genome shotgun (WGS) entry which is preliminary data.</text>
</comment>
<dbReference type="PROSITE" id="PS01291">
    <property type="entry name" value="ART"/>
    <property type="match status" value="1"/>
</dbReference>
<keyword evidence="12" id="KW-1185">Reference proteome</keyword>
<keyword evidence="6 10" id="KW-0521">NADP</keyword>
<sequence>PLPSMEPLVHTLVLLAMAVATVAIEVVPLDMAPYSFDDQYEGCRPAMTAALPALNRSDVQQNEKFAQVWQKATKEWRKRGSPVSPLASPAQAIALMAYTMPELYEEFNAAVRTAGRSSREYRDNFHFKTLHFLLTDALGTLRGRQGELCRCVAQQVDRVWFEAQRGQRVRFGHFMSVSLCKGGSVGVETQTVLHMVSCQGVDIKGFSFLPDKDEVLIPPFETFEVTDVTEDGGKISIMLDLTKTHSNYNCEFLRGDSAGTAWGGR</sequence>
<evidence type="ECO:0000256" key="9">
    <source>
        <dbReference type="ARBA" id="ARBA00047597"/>
    </source>
</evidence>
<evidence type="ECO:0000313" key="11">
    <source>
        <dbReference type="EMBL" id="NWW71452.1"/>
    </source>
</evidence>
<keyword evidence="7 10" id="KW-0520">NAD</keyword>
<evidence type="ECO:0000256" key="8">
    <source>
        <dbReference type="ARBA" id="ARBA00023157"/>
    </source>
</evidence>
<feature type="non-terminal residue" evidence="11">
    <location>
        <position position="1"/>
    </location>
</feature>
<accession>A0A7K6QCR6</accession>
<dbReference type="AlphaFoldDB" id="A0A7K6QCR6"/>
<dbReference type="EMBL" id="VZRZ01001333">
    <property type="protein sequence ID" value="NWW71452.1"/>
    <property type="molecule type" value="Genomic_DNA"/>
</dbReference>
<keyword evidence="4" id="KW-0548">Nucleotidyltransferase</keyword>
<evidence type="ECO:0000256" key="6">
    <source>
        <dbReference type="ARBA" id="ARBA00022857"/>
    </source>
</evidence>
<dbReference type="FunFam" id="3.90.176.10:FF:000001">
    <property type="entry name" value="NAD(P)(+)--arginine ADP-ribosyltransferase"/>
    <property type="match status" value="1"/>
</dbReference>
<evidence type="ECO:0000256" key="5">
    <source>
        <dbReference type="ARBA" id="ARBA00022729"/>
    </source>
</evidence>
<gene>
    <name evidence="11" type="primary">Madprt_0</name>
    <name evidence="11" type="ORF">CLIRUF_R07260</name>
</gene>
<keyword evidence="3 10" id="KW-0808">Transferase</keyword>
<feature type="chain" id="PRO_5029948403" description="NAD(P)(+)--arginine ADP-ribosyltransferase" evidence="10">
    <location>
        <begin position="24"/>
        <end position="265"/>
    </location>
</feature>
<evidence type="ECO:0000256" key="4">
    <source>
        <dbReference type="ARBA" id="ARBA00022695"/>
    </source>
</evidence>
<protein>
    <recommendedName>
        <fullName evidence="10">NAD(P)(+)--arginine ADP-ribosyltransferase</fullName>
        <ecNumber evidence="10">2.4.2.31</ecNumber>
    </recommendedName>
    <alternativeName>
        <fullName evidence="10">Mono(ADP-ribosyl)transferase</fullName>
    </alternativeName>
</protein>
<dbReference type="InterPro" id="IPR000768">
    <property type="entry name" value="ART"/>
</dbReference>
<dbReference type="PANTHER" id="PTHR10339">
    <property type="entry name" value="ADP-RIBOSYLTRANSFERASE"/>
    <property type="match status" value="1"/>
</dbReference>
<dbReference type="GO" id="GO:0106274">
    <property type="term" value="F:NAD+-protein-arginine ADP-ribosyltransferase activity"/>
    <property type="evidence" value="ECO:0007669"/>
    <property type="project" value="UniProtKB-EC"/>
</dbReference>
<comment type="similarity">
    <text evidence="1 10">Belongs to the Arg-specific ADP-ribosyltransferase family.</text>
</comment>
<dbReference type="PROSITE" id="PS51996">
    <property type="entry name" value="TR_MART"/>
    <property type="match status" value="1"/>
</dbReference>
<evidence type="ECO:0000256" key="10">
    <source>
        <dbReference type="RuleBase" id="RU361228"/>
    </source>
</evidence>
<dbReference type="SUPFAM" id="SSF56399">
    <property type="entry name" value="ADP-ribosylation"/>
    <property type="match status" value="1"/>
</dbReference>
<keyword evidence="2 10" id="KW-0328">Glycosyltransferase</keyword>
<dbReference type="Gene3D" id="3.90.176.10">
    <property type="entry name" value="Toxin ADP-ribosyltransferase, Chain A, domain 1"/>
    <property type="match status" value="1"/>
</dbReference>
<comment type="catalytic activity">
    <reaction evidence="9 10">
        <text>L-arginyl-[protein] + NAD(+) = N(omega)-(ADP-D-ribosyl)-L-arginyl-[protein] + nicotinamide + H(+)</text>
        <dbReference type="Rhea" id="RHEA:19149"/>
        <dbReference type="Rhea" id="RHEA-COMP:10532"/>
        <dbReference type="Rhea" id="RHEA-COMP:15087"/>
        <dbReference type="ChEBI" id="CHEBI:15378"/>
        <dbReference type="ChEBI" id="CHEBI:17154"/>
        <dbReference type="ChEBI" id="CHEBI:29965"/>
        <dbReference type="ChEBI" id="CHEBI:57540"/>
        <dbReference type="ChEBI" id="CHEBI:142554"/>
        <dbReference type="EC" id="2.4.2.31"/>
    </reaction>
</comment>
<evidence type="ECO:0000256" key="3">
    <source>
        <dbReference type="ARBA" id="ARBA00022679"/>
    </source>
</evidence>
<dbReference type="GO" id="GO:0016779">
    <property type="term" value="F:nucleotidyltransferase activity"/>
    <property type="evidence" value="ECO:0007669"/>
    <property type="project" value="UniProtKB-KW"/>
</dbReference>
<feature type="non-terminal residue" evidence="11">
    <location>
        <position position="265"/>
    </location>
</feature>
<dbReference type="InterPro" id="IPR050999">
    <property type="entry name" value="ADP-ribosyltransferase_ARG"/>
</dbReference>
<keyword evidence="8" id="KW-1015">Disulfide bond</keyword>
<dbReference type="Proteomes" id="UP000580879">
    <property type="component" value="Unassembled WGS sequence"/>
</dbReference>
<dbReference type="GO" id="GO:0003950">
    <property type="term" value="F:NAD+ poly-ADP-ribosyltransferase activity"/>
    <property type="evidence" value="ECO:0007669"/>
    <property type="project" value="TreeGrafter"/>
</dbReference>
<keyword evidence="5 10" id="KW-0732">Signal</keyword>
<reference evidence="11 12" key="1">
    <citation type="submission" date="2019-09" db="EMBL/GenBank/DDBJ databases">
        <title>Bird 10,000 Genomes (B10K) Project - Family phase.</title>
        <authorList>
            <person name="Zhang G."/>
        </authorList>
    </citation>
    <scope>NUCLEOTIDE SEQUENCE [LARGE SCALE GENOMIC DNA]</scope>
    <source>
        <strain evidence="11">B10K-DU-029-53</strain>
    </source>
</reference>
<dbReference type="GO" id="GO:0046677">
    <property type="term" value="P:response to antibiotic"/>
    <property type="evidence" value="ECO:0007669"/>
    <property type="project" value="UniProtKB-ARBA"/>
</dbReference>
<evidence type="ECO:0000256" key="1">
    <source>
        <dbReference type="ARBA" id="ARBA00009558"/>
    </source>
</evidence>
<organism evidence="11 12">
    <name type="scientific">Climacteris rufus</name>
    <name type="common">rufous treecreeper</name>
    <dbReference type="NCBI Taxonomy" id="47695"/>
    <lineage>
        <taxon>Eukaryota</taxon>
        <taxon>Metazoa</taxon>
        <taxon>Chordata</taxon>
        <taxon>Craniata</taxon>
        <taxon>Vertebrata</taxon>
        <taxon>Euteleostomi</taxon>
        <taxon>Archelosauria</taxon>
        <taxon>Archosauria</taxon>
        <taxon>Dinosauria</taxon>
        <taxon>Saurischia</taxon>
        <taxon>Theropoda</taxon>
        <taxon>Coelurosauria</taxon>
        <taxon>Aves</taxon>
        <taxon>Neognathae</taxon>
        <taxon>Neoaves</taxon>
        <taxon>Telluraves</taxon>
        <taxon>Australaves</taxon>
        <taxon>Passeriformes</taxon>
        <taxon>Climacteridae</taxon>
        <taxon>Climacteris</taxon>
    </lineage>
</organism>
<dbReference type="PANTHER" id="PTHR10339:SF19">
    <property type="entry name" value="GPI-LINKED NAD(P)(+)--ARGININE ADP-RIBOSYLTRANSFERASE 1"/>
    <property type="match status" value="1"/>
</dbReference>
<dbReference type="GO" id="GO:0044194">
    <property type="term" value="C:cytolytic granule"/>
    <property type="evidence" value="ECO:0007669"/>
    <property type="project" value="UniProtKB-ARBA"/>
</dbReference>
<dbReference type="GO" id="GO:0005615">
    <property type="term" value="C:extracellular space"/>
    <property type="evidence" value="ECO:0007669"/>
    <property type="project" value="UniProtKB-ARBA"/>
</dbReference>
<dbReference type="OrthoDB" id="423533at2759"/>
<name>A0A7K6QCR6_9PASS</name>
<proteinExistence type="inferred from homology"/>
<dbReference type="PRINTS" id="PR00970">
    <property type="entry name" value="RIBTRNSFRASE"/>
</dbReference>